<evidence type="ECO:0000313" key="2">
    <source>
        <dbReference type="EMBL" id="MBB6626132.1"/>
    </source>
</evidence>
<keyword evidence="1" id="KW-0812">Transmembrane</keyword>
<evidence type="ECO:0000256" key="1">
    <source>
        <dbReference type="SAM" id="Phobius"/>
    </source>
</evidence>
<reference evidence="2 3" key="1">
    <citation type="submission" date="2020-08" db="EMBL/GenBank/DDBJ databases">
        <authorList>
            <person name="Seo M.-J."/>
        </authorList>
    </citation>
    <scope>NUCLEOTIDE SEQUENCE [LARGE SCALE GENOMIC DNA]</scope>
    <source>
        <strain evidence="2 3">KIGAM211</strain>
    </source>
</reference>
<name>A0A7X0RDB3_9ACTN</name>
<keyword evidence="1" id="KW-1133">Transmembrane helix</keyword>
<dbReference type="AlphaFoldDB" id="A0A7X0RDB3"/>
<keyword evidence="1" id="KW-0472">Membrane</keyword>
<proteinExistence type="predicted"/>
<sequence length="73" mass="8087">MIFGLLGLWTRSWREDLTSSGTYSDDSFHTANDLTHNFWAFAVIALLYVAISLLVTPRTPRVGAEASQVAEQA</sequence>
<organism evidence="2 3">
    <name type="scientific">Nocardioides luti</name>
    <dbReference type="NCBI Taxonomy" id="2761101"/>
    <lineage>
        <taxon>Bacteria</taxon>
        <taxon>Bacillati</taxon>
        <taxon>Actinomycetota</taxon>
        <taxon>Actinomycetes</taxon>
        <taxon>Propionibacteriales</taxon>
        <taxon>Nocardioidaceae</taxon>
        <taxon>Nocardioides</taxon>
    </lineage>
</organism>
<dbReference type="RefSeq" id="WP_185251438.1">
    <property type="nucleotide sequence ID" value="NZ_JACKXE010000001.1"/>
</dbReference>
<keyword evidence="3" id="KW-1185">Reference proteome</keyword>
<evidence type="ECO:0000313" key="3">
    <source>
        <dbReference type="Proteomes" id="UP000523955"/>
    </source>
</evidence>
<feature type="transmembrane region" description="Helical" evidence="1">
    <location>
        <begin position="38"/>
        <end position="55"/>
    </location>
</feature>
<comment type="caution">
    <text evidence="2">The sequence shown here is derived from an EMBL/GenBank/DDBJ whole genome shotgun (WGS) entry which is preliminary data.</text>
</comment>
<protein>
    <submittedName>
        <fullName evidence="2">Uncharacterized protein</fullName>
    </submittedName>
</protein>
<accession>A0A7X0RDB3</accession>
<dbReference type="EMBL" id="JACKXE010000001">
    <property type="protein sequence ID" value="MBB6626132.1"/>
    <property type="molecule type" value="Genomic_DNA"/>
</dbReference>
<dbReference type="Proteomes" id="UP000523955">
    <property type="component" value="Unassembled WGS sequence"/>
</dbReference>
<gene>
    <name evidence="2" type="ORF">H5V45_02250</name>
</gene>